<gene>
    <name evidence="2" type="ORF">GS617_20245</name>
</gene>
<protein>
    <recommendedName>
        <fullName evidence="4">Transposase</fullName>
    </recommendedName>
</protein>
<organism evidence="2 3">
    <name type="scientific">Ruegeria atlantica</name>
    <dbReference type="NCBI Taxonomy" id="81569"/>
    <lineage>
        <taxon>Bacteria</taxon>
        <taxon>Pseudomonadati</taxon>
        <taxon>Pseudomonadota</taxon>
        <taxon>Alphaproteobacteria</taxon>
        <taxon>Rhodobacterales</taxon>
        <taxon>Roseobacteraceae</taxon>
        <taxon>Ruegeria</taxon>
    </lineage>
</organism>
<proteinExistence type="predicted"/>
<evidence type="ECO:0000313" key="2">
    <source>
        <dbReference type="EMBL" id="NOD32610.1"/>
    </source>
</evidence>
<dbReference type="RefSeq" id="WP_171230528.1">
    <property type="nucleotide sequence ID" value="NZ_WVQY01000012.1"/>
</dbReference>
<dbReference type="EMBL" id="WVQY01000012">
    <property type="protein sequence ID" value="NOD32610.1"/>
    <property type="molecule type" value="Genomic_DNA"/>
</dbReference>
<dbReference type="Proteomes" id="UP000599383">
    <property type="component" value="Unassembled WGS sequence"/>
</dbReference>
<reference evidence="2 3" key="1">
    <citation type="submission" date="2019-12" db="EMBL/GenBank/DDBJ databases">
        <title>Ruegeria JWLKs population differentiation of coral mucus and skeleton niches.</title>
        <authorList>
            <person name="Luo D."/>
        </authorList>
    </citation>
    <scope>NUCLEOTIDE SEQUENCE [LARGE SCALE GENOMIC DNA]</scope>
    <source>
        <strain evidence="2 3">HKCCD6238</strain>
    </source>
</reference>
<name>A0ABX1WH80_9RHOB</name>
<accession>A0ABX1WH80</accession>
<evidence type="ECO:0000313" key="3">
    <source>
        <dbReference type="Proteomes" id="UP000599383"/>
    </source>
</evidence>
<keyword evidence="3" id="KW-1185">Reference proteome</keyword>
<comment type="caution">
    <text evidence="2">The sequence shown here is derived from an EMBL/GenBank/DDBJ whole genome shotgun (WGS) entry which is preliminary data.</text>
</comment>
<feature type="coiled-coil region" evidence="1">
    <location>
        <begin position="1"/>
        <end position="28"/>
    </location>
</feature>
<keyword evidence="1" id="KW-0175">Coiled coil</keyword>
<sequence length="126" mass="14845">MEELARQVAALNEKVEALQRQHAFDMRQMEIAFHQSEMQLQLQIREILRQTGIVRPVTIPSHTFIRDTLWKRIVFRKTGKPKKLFKVAFFKSNGKARGYAKRIVFKKDGSPRPHFVPELQMQANKK</sequence>
<evidence type="ECO:0000256" key="1">
    <source>
        <dbReference type="SAM" id="Coils"/>
    </source>
</evidence>
<evidence type="ECO:0008006" key="4">
    <source>
        <dbReference type="Google" id="ProtNLM"/>
    </source>
</evidence>